<dbReference type="KEGG" id="tad:TRIADDRAFT_31319"/>
<protein>
    <recommendedName>
        <fullName evidence="3">Mini-chromosome maintenance complex-binding protein</fullName>
    </recommendedName>
</protein>
<dbReference type="OrthoDB" id="329666at2759"/>
<dbReference type="GO" id="GO:0005634">
    <property type="term" value="C:nucleus"/>
    <property type="evidence" value="ECO:0007669"/>
    <property type="project" value="UniProtKB-SubCell"/>
</dbReference>
<dbReference type="AlphaFoldDB" id="B3S953"/>
<evidence type="ECO:0000313" key="6">
    <source>
        <dbReference type="Proteomes" id="UP000009022"/>
    </source>
</evidence>
<dbReference type="eggNOG" id="KOG2545">
    <property type="taxonomic scope" value="Eukaryota"/>
</dbReference>
<evidence type="ECO:0000256" key="1">
    <source>
        <dbReference type="ARBA" id="ARBA00004123"/>
    </source>
</evidence>
<dbReference type="GO" id="GO:0006261">
    <property type="term" value="P:DNA-templated DNA replication"/>
    <property type="evidence" value="ECO:0000318"/>
    <property type="project" value="GO_Central"/>
</dbReference>
<dbReference type="Pfam" id="PF09739">
    <property type="entry name" value="MCM_bind"/>
    <property type="match status" value="1"/>
</dbReference>
<comment type="similarity">
    <text evidence="2">Belongs to the MCMBP family.</text>
</comment>
<evidence type="ECO:0000313" key="5">
    <source>
        <dbReference type="EMBL" id="EDV20813.1"/>
    </source>
</evidence>
<dbReference type="Proteomes" id="UP000009022">
    <property type="component" value="Unassembled WGS sequence"/>
</dbReference>
<name>B3S953_TRIAD</name>
<dbReference type="PhylomeDB" id="B3S953"/>
<sequence>MNVQLKIHVLHCVVYGLDTVLAYLSLFLCRLANGTFVYFFFQVPSLNDTPIHRLPSNSLVKYRCMVQDMFDREFYLGVYEVHNEEVNTKVLKCGKYYDVARCPKNSSINLQSDRSVTLDRQVLYCVPIPGENQWAKDISYFFTSITMKLSNLCKFLNQDQIFAGMTTSVPSPNARYVPEPSFTSNKRRFDENNSSNNILPNLNFPLPNENGPACIVKIYEDTDNIKVNDMIEFFGILSVDPALKAPSNTRLTRDSGIYDPEIDMDCAEETAAHCPAPSLVPRLHCIIARHLPHSNPILPFDSPSEISINNTLEKPELIRSQLISTLTDCIGGDALAAEYTLLNLLSKVNYRHDVVPVGKFSVNLAGCPVGGTITHQLYESIEALVPKSYFLSMTLSGMNSLLLSPKKDYNANRLQSGILQLTAGTHLILDETVLEPGQLDPNGVKNLTALSNVVRWQKVDYDFSYHQTEFLCDLTVLVLSEGKSILPCDIVIPIRQRNSVTKAESNPIREIPFSFLQDFRTYLAVTRSLNYTVTNEMQQALQEDFVNSRKLDDKAMTADDFHLMLTMARLLTLSFGQTLLTPELWNRVKSLERHRKARSPSQ</sequence>
<dbReference type="FunCoup" id="B3S953">
    <property type="interactions" value="1971"/>
</dbReference>
<dbReference type="GO" id="GO:0003682">
    <property type="term" value="F:chromatin binding"/>
    <property type="evidence" value="ECO:0000318"/>
    <property type="project" value="GO_Central"/>
</dbReference>
<dbReference type="InterPro" id="IPR019140">
    <property type="entry name" value="MCM_complex-bd"/>
</dbReference>
<dbReference type="InParanoid" id="B3S953"/>
<dbReference type="OMA" id="EEHTEMI"/>
<dbReference type="PANTHER" id="PTHR13489">
    <property type="entry name" value="MINI-CHROMOSOME MAINTENANCE COMPLEX-BINDING PROTEIN"/>
    <property type="match status" value="1"/>
</dbReference>
<accession>B3S953</accession>
<organism evidence="5 6">
    <name type="scientific">Trichoplax adhaerens</name>
    <name type="common">Trichoplax reptans</name>
    <dbReference type="NCBI Taxonomy" id="10228"/>
    <lineage>
        <taxon>Eukaryota</taxon>
        <taxon>Metazoa</taxon>
        <taxon>Placozoa</taxon>
        <taxon>Uniplacotomia</taxon>
        <taxon>Trichoplacea</taxon>
        <taxon>Trichoplacidae</taxon>
        <taxon>Trichoplax</taxon>
    </lineage>
</organism>
<dbReference type="HOGENOM" id="CLU_029811_0_0_1"/>
<comment type="subcellular location">
    <subcellularLocation>
        <location evidence="1">Nucleus</location>
    </subcellularLocation>
</comment>
<dbReference type="EMBL" id="DS985257">
    <property type="protein sequence ID" value="EDV20813.1"/>
    <property type="molecule type" value="Genomic_DNA"/>
</dbReference>
<dbReference type="CTD" id="6757893"/>
<proteinExistence type="inferred from homology"/>
<dbReference type="PANTHER" id="PTHR13489:SF0">
    <property type="entry name" value="MINI-CHROMOSOME MAINTENANCE COMPLEX-BINDING PROTEIN"/>
    <property type="match status" value="1"/>
</dbReference>
<dbReference type="STRING" id="10228.B3S953"/>
<evidence type="ECO:0000256" key="4">
    <source>
        <dbReference type="ARBA" id="ARBA00023242"/>
    </source>
</evidence>
<keyword evidence="6" id="KW-1185">Reference proteome</keyword>
<keyword evidence="4" id="KW-0539">Nucleus</keyword>
<dbReference type="RefSeq" id="XP_002116754.1">
    <property type="nucleotide sequence ID" value="XM_002116718.1"/>
</dbReference>
<reference evidence="5 6" key="1">
    <citation type="journal article" date="2008" name="Nature">
        <title>The Trichoplax genome and the nature of placozoans.</title>
        <authorList>
            <person name="Srivastava M."/>
            <person name="Begovic E."/>
            <person name="Chapman J."/>
            <person name="Putnam N.H."/>
            <person name="Hellsten U."/>
            <person name="Kawashima T."/>
            <person name="Kuo A."/>
            <person name="Mitros T."/>
            <person name="Salamov A."/>
            <person name="Carpenter M.L."/>
            <person name="Signorovitch A.Y."/>
            <person name="Moreno M.A."/>
            <person name="Kamm K."/>
            <person name="Grimwood J."/>
            <person name="Schmutz J."/>
            <person name="Shapiro H."/>
            <person name="Grigoriev I.V."/>
            <person name="Buss L.W."/>
            <person name="Schierwater B."/>
            <person name="Dellaporta S.L."/>
            <person name="Rokhsar D.S."/>
        </authorList>
    </citation>
    <scope>NUCLEOTIDE SEQUENCE [LARGE SCALE GENOMIC DNA]</scope>
    <source>
        <strain evidence="5 6">Grell-BS-1999</strain>
    </source>
</reference>
<dbReference type="GeneID" id="6757893"/>
<gene>
    <name evidence="5" type="ORF">TRIADDRAFT_31319</name>
</gene>
<evidence type="ECO:0000256" key="3">
    <source>
        <dbReference type="ARBA" id="ARBA00015405"/>
    </source>
</evidence>
<evidence type="ECO:0000256" key="2">
    <source>
        <dbReference type="ARBA" id="ARBA00007925"/>
    </source>
</evidence>